<dbReference type="EMBL" id="MK689364">
    <property type="protein sequence ID" value="QBZ70694.1"/>
    <property type="molecule type" value="Genomic_DNA"/>
</dbReference>
<reference evidence="1 2" key="1">
    <citation type="submission" date="2019-03" db="EMBL/GenBank/DDBJ databases">
        <authorList>
            <person name="Kim S.G."/>
            <person name="Park S.C."/>
        </authorList>
    </citation>
    <scope>NUCLEOTIDE SEQUENCE [LARGE SCALE GENOMIC DNA]</scope>
</reference>
<protein>
    <submittedName>
        <fullName evidence="1">Uncharacterized protein</fullName>
    </submittedName>
</protein>
<sequence>MIWKAIKSFFSLPDESKNKINRKMKYATRPAVPDTAETKLQKGQIHINYEKEISNIFDEISQAADQNGAADAVAFVKSRQITGTPLTANEIKYIAVNCDFSLQNGEPDPRLVEAINFAVNLHAIKTQDKVNDILSKFEKE</sequence>
<evidence type="ECO:0000313" key="1">
    <source>
        <dbReference type="EMBL" id="QBZ70694.1"/>
    </source>
</evidence>
<name>A0A4D6DWK9_9CAUD</name>
<gene>
    <name evidence="1" type="ORF">pETSU_113</name>
</gene>
<organism evidence="1 2">
    <name type="scientific">Edwardsiella phage pEt-SU</name>
    <dbReference type="NCBI Taxonomy" id="2562142"/>
    <lineage>
        <taxon>Viruses</taxon>
        <taxon>Duplodnaviria</taxon>
        <taxon>Heunggongvirae</taxon>
        <taxon>Uroviricota</taxon>
        <taxon>Caudoviricetes</taxon>
        <taxon>Chimalliviridae</taxon>
        <taxon>Petsuvirus</taxon>
        <taxon>Petsuvirus pEtSU</taxon>
    </lineage>
</organism>
<evidence type="ECO:0000313" key="2">
    <source>
        <dbReference type="Proteomes" id="UP000297195"/>
    </source>
</evidence>
<dbReference type="Proteomes" id="UP000297195">
    <property type="component" value="Segment"/>
</dbReference>
<proteinExistence type="predicted"/>
<accession>A0A4D6DWK9</accession>
<keyword evidence="2" id="KW-1185">Reference proteome</keyword>